<dbReference type="Pfam" id="PF07883">
    <property type="entry name" value="Cupin_2"/>
    <property type="match status" value="1"/>
</dbReference>
<comment type="caution">
    <text evidence="2">The sequence shown here is derived from an EMBL/GenBank/DDBJ whole genome shotgun (WGS) entry which is preliminary data.</text>
</comment>
<dbReference type="SUPFAM" id="SSF51182">
    <property type="entry name" value="RmlC-like cupins"/>
    <property type="match status" value="1"/>
</dbReference>
<organism evidence="2 3">
    <name type="scientific">Inquilinus limosus MP06</name>
    <dbReference type="NCBI Taxonomy" id="1398085"/>
    <lineage>
        <taxon>Bacteria</taxon>
        <taxon>Pseudomonadati</taxon>
        <taxon>Pseudomonadota</taxon>
        <taxon>Alphaproteobacteria</taxon>
        <taxon>Rhodospirillales</taxon>
        <taxon>Rhodospirillaceae</taxon>
        <taxon>Inquilinus</taxon>
    </lineage>
</organism>
<feature type="domain" description="Cupin type-2" evidence="1">
    <location>
        <begin position="40"/>
        <end position="100"/>
    </location>
</feature>
<evidence type="ECO:0000313" key="2">
    <source>
        <dbReference type="EMBL" id="KGM30288.1"/>
    </source>
</evidence>
<evidence type="ECO:0000313" key="3">
    <source>
        <dbReference type="Proteomes" id="UP000029995"/>
    </source>
</evidence>
<dbReference type="EMBL" id="JANX01000918">
    <property type="protein sequence ID" value="KGM30288.1"/>
    <property type="molecule type" value="Genomic_DNA"/>
</dbReference>
<dbReference type="RefSeq" id="WP_034849151.1">
    <property type="nucleotide sequence ID" value="NZ_JANX01000918.1"/>
</dbReference>
<accession>A0A0A0CXG7</accession>
<dbReference type="InterPro" id="IPR013096">
    <property type="entry name" value="Cupin_2"/>
</dbReference>
<dbReference type="Gene3D" id="2.60.120.10">
    <property type="entry name" value="Jelly Rolls"/>
    <property type="match status" value="1"/>
</dbReference>
<name>A0A0A0CXG7_9PROT</name>
<sequence>MSAEQDWLVTVAGTEALFPAPPAEQFLYRLQHGTMKAGLYAPRGTDPQGPHKRDELYVIWRGSGTFFRDGERKPFGPGDVIFVPAHMEHRFEDFSDDFATWVIFWGPEGGEKS</sequence>
<dbReference type="Proteomes" id="UP000029995">
    <property type="component" value="Unassembled WGS sequence"/>
</dbReference>
<dbReference type="AlphaFoldDB" id="A0A0A0CXG7"/>
<gene>
    <name evidence="2" type="ORF">P409_33955</name>
</gene>
<protein>
    <submittedName>
        <fullName evidence="2">Cupin</fullName>
    </submittedName>
</protein>
<evidence type="ECO:0000259" key="1">
    <source>
        <dbReference type="Pfam" id="PF07883"/>
    </source>
</evidence>
<proteinExistence type="predicted"/>
<dbReference type="InterPro" id="IPR011051">
    <property type="entry name" value="RmlC_Cupin_sf"/>
</dbReference>
<reference evidence="2 3" key="1">
    <citation type="submission" date="2014-01" db="EMBL/GenBank/DDBJ databases">
        <title>Genome sequence determination for a cystic fibrosis isolate, Inquilinus limosus.</title>
        <authorList>
            <person name="Pino M."/>
            <person name="Di Conza J."/>
            <person name="Gutkind G."/>
        </authorList>
    </citation>
    <scope>NUCLEOTIDE SEQUENCE [LARGE SCALE GENOMIC DNA]</scope>
    <source>
        <strain evidence="2 3">MP06</strain>
    </source>
</reference>
<dbReference type="OrthoDB" id="9798709at2"/>
<dbReference type="InterPro" id="IPR014710">
    <property type="entry name" value="RmlC-like_jellyroll"/>
</dbReference>